<dbReference type="SUPFAM" id="SSF48371">
    <property type="entry name" value="ARM repeat"/>
    <property type="match status" value="1"/>
</dbReference>
<dbReference type="InterPro" id="IPR000225">
    <property type="entry name" value="Armadillo"/>
</dbReference>
<dbReference type="Gene3D" id="1.25.10.10">
    <property type="entry name" value="Leucine-rich Repeat Variant"/>
    <property type="match status" value="1"/>
</dbReference>
<protein>
    <recommendedName>
        <fullName evidence="3">Protein HGH1 homolog</fullName>
    </recommendedName>
</protein>
<sequence>MLEQANALNHSPVRAARLSGGMEDYAGSQAQGSVLFSDSADWEQHAGPLDLKMCRPSFIPNHIKMARSGKPMEKLAAARVLTILTSEDAATLDVSKSRMEICSSGGPEALLTMLSSTETTDDTSLTLAKEAAAATIANLCAQDDSRAAVVGKDAIGILLKLIERESSEELLKYACGALGNLARESVENQEAIAPGIPQLINLSRLVGIKPDDDEAAEHASLDDAEADNGLELNASITLRKLAIGNAPNYKMMEEMLTQSELRYFLHGELPNDEGRIPDSEIDK</sequence>
<dbReference type="EMBL" id="HBGU01011564">
    <property type="protein sequence ID" value="CAD9415733.1"/>
    <property type="molecule type" value="Transcribed_RNA"/>
</dbReference>
<gene>
    <name evidence="2" type="ORF">CBRE1094_LOCUS6364</name>
</gene>
<dbReference type="PANTHER" id="PTHR46241">
    <property type="entry name" value="ARMADILLO REPEAT-CONTAINING PROTEIN 4 ARMC4"/>
    <property type="match status" value="1"/>
</dbReference>
<dbReference type="Pfam" id="PF00514">
    <property type="entry name" value="Arm"/>
    <property type="match status" value="1"/>
</dbReference>
<dbReference type="SMART" id="SM00185">
    <property type="entry name" value="ARM"/>
    <property type="match status" value="2"/>
</dbReference>
<reference evidence="2" key="1">
    <citation type="submission" date="2021-01" db="EMBL/GenBank/DDBJ databases">
        <authorList>
            <person name="Corre E."/>
            <person name="Pelletier E."/>
            <person name="Niang G."/>
            <person name="Scheremetjew M."/>
            <person name="Finn R."/>
            <person name="Kale V."/>
            <person name="Holt S."/>
            <person name="Cochrane G."/>
            <person name="Meng A."/>
            <person name="Brown T."/>
            <person name="Cohen L."/>
        </authorList>
    </citation>
    <scope>NUCLEOTIDE SEQUENCE</scope>
    <source>
        <strain evidence="2">UTEX LB 985</strain>
    </source>
</reference>
<name>A0A7S2C4S0_9EUKA</name>
<dbReference type="InterPro" id="IPR011989">
    <property type="entry name" value="ARM-like"/>
</dbReference>
<accession>A0A7S2C4S0</accession>
<organism evidence="2">
    <name type="scientific">Haptolina brevifila</name>
    <dbReference type="NCBI Taxonomy" id="156173"/>
    <lineage>
        <taxon>Eukaryota</taxon>
        <taxon>Haptista</taxon>
        <taxon>Haptophyta</taxon>
        <taxon>Prymnesiophyceae</taxon>
        <taxon>Prymnesiales</taxon>
        <taxon>Prymnesiaceae</taxon>
        <taxon>Haptolina</taxon>
    </lineage>
</organism>
<dbReference type="PANTHER" id="PTHR46241:SF1">
    <property type="entry name" value="OUTER DYNEIN ARM-DOCKING COMPLEX SUBUNIT 2"/>
    <property type="match status" value="1"/>
</dbReference>
<evidence type="ECO:0000256" key="1">
    <source>
        <dbReference type="PROSITE-ProRule" id="PRU00259"/>
    </source>
</evidence>
<feature type="repeat" description="ARM" evidence="1">
    <location>
        <begin position="153"/>
        <end position="182"/>
    </location>
</feature>
<evidence type="ECO:0000313" key="2">
    <source>
        <dbReference type="EMBL" id="CAD9415733.1"/>
    </source>
</evidence>
<proteinExistence type="predicted"/>
<dbReference type="InterPro" id="IPR016024">
    <property type="entry name" value="ARM-type_fold"/>
</dbReference>
<dbReference type="PROSITE" id="PS50176">
    <property type="entry name" value="ARM_REPEAT"/>
    <property type="match status" value="1"/>
</dbReference>
<evidence type="ECO:0008006" key="3">
    <source>
        <dbReference type="Google" id="ProtNLM"/>
    </source>
</evidence>
<dbReference type="AlphaFoldDB" id="A0A7S2C4S0"/>